<protein>
    <recommendedName>
        <fullName evidence="3">DUF2922 domain-containing protein</fullName>
    </recommendedName>
</protein>
<evidence type="ECO:0000313" key="1">
    <source>
        <dbReference type="EMBL" id="SDI69178.1"/>
    </source>
</evidence>
<organism evidence="1 2">
    <name type="scientific">Alteribacillus bidgolensis</name>
    <dbReference type="NCBI Taxonomy" id="930129"/>
    <lineage>
        <taxon>Bacteria</taxon>
        <taxon>Bacillati</taxon>
        <taxon>Bacillota</taxon>
        <taxon>Bacilli</taxon>
        <taxon>Bacillales</taxon>
        <taxon>Bacillaceae</taxon>
        <taxon>Alteribacillus</taxon>
    </lineage>
</organism>
<dbReference type="Pfam" id="PF11148">
    <property type="entry name" value="DUF2922"/>
    <property type="match status" value="1"/>
</dbReference>
<reference evidence="1 2" key="1">
    <citation type="submission" date="2016-10" db="EMBL/GenBank/DDBJ databases">
        <authorList>
            <person name="de Groot N.N."/>
        </authorList>
    </citation>
    <scope>NUCLEOTIDE SEQUENCE [LARGE SCALE GENOMIC DNA]</scope>
    <source>
        <strain evidence="2">P4B,CCM 7963,CECT 7998,DSM 25260,IBRC-M 10614,KCTC 13821</strain>
    </source>
</reference>
<evidence type="ECO:0008006" key="3">
    <source>
        <dbReference type="Google" id="ProtNLM"/>
    </source>
</evidence>
<keyword evidence="2" id="KW-1185">Reference proteome</keyword>
<dbReference type="STRING" id="930129.SAMN05216352_110112"/>
<dbReference type="EMBL" id="FNDU01000010">
    <property type="protein sequence ID" value="SDI69178.1"/>
    <property type="molecule type" value="Genomic_DNA"/>
</dbReference>
<sequence length="72" mass="8067">MSKRLELRFSNEDGRNVTVGLDHPEESLDEQTVEAAMDTVISTNIFHSSGGDLVEKRDARIVERTVDTVYEG</sequence>
<dbReference type="RefSeq" id="WP_091586807.1">
    <property type="nucleotide sequence ID" value="NZ_FNDU01000010.1"/>
</dbReference>
<dbReference type="InterPro" id="IPR021321">
    <property type="entry name" value="DUF2922"/>
</dbReference>
<dbReference type="Proteomes" id="UP000199017">
    <property type="component" value="Unassembled WGS sequence"/>
</dbReference>
<gene>
    <name evidence="1" type="ORF">SAMN05216352_110112</name>
</gene>
<dbReference type="AlphaFoldDB" id="A0A1G8MME4"/>
<dbReference type="OrthoDB" id="2454247at2"/>
<accession>A0A1G8MME4</accession>
<name>A0A1G8MME4_9BACI</name>
<proteinExistence type="predicted"/>
<evidence type="ECO:0000313" key="2">
    <source>
        <dbReference type="Proteomes" id="UP000199017"/>
    </source>
</evidence>